<protein>
    <submittedName>
        <fullName evidence="7">RDD family protein</fullName>
    </submittedName>
</protein>
<dbReference type="GO" id="GO:0016020">
    <property type="term" value="C:membrane"/>
    <property type="evidence" value="ECO:0007669"/>
    <property type="project" value="UniProtKB-SubCell"/>
</dbReference>
<comment type="caution">
    <text evidence="7">The sequence shown here is derived from an EMBL/GenBank/DDBJ whole genome shotgun (WGS) entry which is preliminary data.</text>
</comment>
<feature type="transmembrane region" description="Helical" evidence="5">
    <location>
        <begin position="52"/>
        <end position="74"/>
    </location>
</feature>
<dbReference type="AlphaFoldDB" id="A0A934V7H1"/>
<dbReference type="Pfam" id="PF06271">
    <property type="entry name" value="RDD"/>
    <property type="match status" value="1"/>
</dbReference>
<keyword evidence="4 5" id="KW-0472">Membrane</keyword>
<evidence type="ECO:0000259" key="6">
    <source>
        <dbReference type="Pfam" id="PF06271"/>
    </source>
</evidence>
<reference evidence="7" key="1">
    <citation type="submission" date="2020-12" db="EMBL/GenBank/DDBJ databases">
        <title>Prauserella sp. ASG 168, a novel actinomycete isolated from cave rock.</title>
        <authorList>
            <person name="Suriyachadkun C."/>
        </authorList>
    </citation>
    <scope>NUCLEOTIDE SEQUENCE</scope>
    <source>
        <strain evidence="7">ASG 168</strain>
    </source>
</reference>
<evidence type="ECO:0000256" key="4">
    <source>
        <dbReference type="ARBA" id="ARBA00023136"/>
    </source>
</evidence>
<organism evidence="7 8">
    <name type="scientific">Prauserella cavernicola</name>
    <dbReference type="NCBI Taxonomy" id="2800127"/>
    <lineage>
        <taxon>Bacteria</taxon>
        <taxon>Bacillati</taxon>
        <taxon>Actinomycetota</taxon>
        <taxon>Actinomycetes</taxon>
        <taxon>Pseudonocardiales</taxon>
        <taxon>Pseudonocardiaceae</taxon>
        <taxon>Prauserella</taxon>
    </lineage>
</organism>
<evidence type="ECO:0000313" key="8">
    <source>
        <dbReference type="Proteomes" id="UP000635245"/>
    </source>
</evidence>
<evidence type="ECO:0000313" key="7">
    <source>
        <dbReference type="EMBL" id="MBK1787240.1"/>
    </source>
</evidence>
<evidence type="ECO:0000256" key="3">
    <source>
        <dbReference type="ARBA" id="ARBA00022989"/>
    </source>
</evidence>
<gene>
    <name evidence="7" type="ORF">JHE00_23205</name>
</gene>
<keyword evidence="3 5" id="KW-1133">Transmembrane helix</keyword>
<evidence type="ECO:0000256" key="2">
    <source>
        <dbReference type="ARBA" id="ARBA00022692"/>
    </source>
</evidence>
<comment type="subcellular location">
    <subcellularLocation>
        <location evidence="1">Membrane</location>
        <topology evidence="1">Multi-pass membrane protein</topology>
    </subcellularLocation>
</comment>
<proteinExistence type="predicted"/>
<feature type="transmembrane region" description="Helical" evidence="5">
    <location>
        <begin position="129"/>
        <end position="153"/>
    </location>
</feature>
<dbReference type="InterPro" id="IPR010432">
    <property type="entry name" value="RDD"/>
</dbReference>
<evidence type="ECO:0000256" key="5">
    <source>
        <dbReference type="SAM" id="Phobius"/>
    </source>
</evidence>
<name>A0A934V7H1_9PSEU</name>
<feature type="domain" description="RDD" evidence="6">
    <location>
        <begin position="43"/>
        <end position="153"/>
    </location>
</feature>
<evidence type="ECO:0000256" key="1">
    <source>
        <dbReference type="ARBA" id="ARBA00004141"/>
    </source>
</evidence>
<keyword evidence="8" id="KW-1185">Reference proteome</keyword>
<sequence length="193" mass="20790">MTAVPGRLSTPLDDVREHVDRVFGANVAKRLDKFKDGTLYISAGGWARVASWFVDFVVFVLGMAIGFVVLVIALPEPSDNMLVVAVLCLVFGVPMLSGLYFGNGRALGAVLTGTRLVRVKNGGRLGATAWWAMIMRNVLLVPFFVPVIIVALFENATSVISFHRISIDDGATRRLHAAGFQHLGGATPHASTR</sequence>
<dbReference type="Proteomes" id="UP000635245">
    <property type="component" value="Unassembled WGS sequence"/>
</dbReference>
<dbReference type="EMBL" id="JAENJH010000006">
    <property type="protein sequence ID" value="MBK1787240.1"/>
    <property type="molecule type" value="Genomic_DNA"/>
</dbReference>
<keyword evidence="2 5" id="KW-0812">Transmembrane</keyword>
<accession>A0A934V7H1</accession>
<dbReference type="RefSeq" id="WP_200321647.1">
    <property type="nucleotide sequence ID" value="NZ_JAENJH010000006.1"/>
</dbReference>
<feature type="transmembrane region" description="Helical" evidence="5">
    <location>
        <begin position="81"/>
        <end position="101"/>
    </location>
</feature>